<evidence type="ECO:0000259" key="5">
    <source>
        <dbReference type="SMART" id="SM01287"/>
    </source>
</evidence>
<gene>
    <name evidence="6" type="ORF">A1O3_09978</name>
</gene>
<feature type="compositionally biased region" description="Polar residues" evidence="4">
    <location>
        <begin position="471"/>
        <end position="480"/>
    </location>
</feature>
<dbReference type="RefSeq" id="XP_007738259.1">
    <property type="nucleotide sequence ID" value="XM_007740069.1"/>
</dbReference>
<dbReference type="PANTHER" id="PTHR45849">
    <property type="entry name" value="FACT COMPLEX SUBUNIT SSRP1"/>
    <property type="match status" value="1"/>
</dbReference>
<dbReference type="OrthoDB" id="75754at2759"/>
<feature type="region of interest" description="Disordered" evidence="4">
    <location>
        <begin position="32"/>
        <end position="58"/>
    </location>
</feature>
<proteinExistence type="inferred from homology"/>
<reference evidence="6 7" key="1">
    <citation type="submission" date="2013-03" db="EMBL/GenBank/DDBJ databases">
        <title>The Genome Sequence of Capronia epimyces CBS 606.96.</title>
        <authorList>
            <consortium name="The Broad Institute Genomics Platform"/>
            <person name="Cuomo C."/>
            <person name="de Hoog S."/>
            <person name="Gorbushina A."/>
            <person name="Walker B."/>
            <person name="Young S.K."/>
            <person name="Zeng Q."/>
            <person name="Gargeya S."/>
            <person name="Fitzgerald M."/>
            <person name="Haas B."/>
            <person name="Abouelleil A."/>
            <person name="Allen A.W."/>
            <person name="Alvarado L."/>
            <person name="Arachchi H.M."/>
            <person name="Berlin A.M."/>
            <person name="Chapman S.B."/>
            <person name="Gainer-Dewar J."/>
            <person name="Goldberg J."/>
            <person name="Griggs A."/>
            <person name="Gujja S."/>
            <person name="Hansen M."/>
            <person name="Howarth C."/>
            <person name="Imamovic A."/>
            <person name="Ireland A."/>
            <person name="Larimer J."/>
            <person name="McCowan C."/>
            <person name="Murphy C."/>
            <person name="Pearson M."/>
            <person name="Poon T.W."/>
            <person name="Priest M."/>
            <person name="Roberts A."/>
            <person name="Saif S."/>
            <person name="Shea T."/>
            <person name="Sisk P."/>
            <person name="Sykes S."/>
            <person name="Wortman J."/>
            <person name="Nusbaum C."/>
            <person name="Birren B."/>
        </authorList>
    </citation>
    <scope>NUCLEOTIDE SEQUENCE [LARGE SCALE GENOMIC DNA]</scope>
    <source>
        <strain evidence="6 7">CBS 606.96</strain>
    </source>
</reference>
<dbReference type="GO" id="GO:0031491">
    <property type="term" value="F:nucleosome binding"/>
    <property type="evidence" value="ECO:0007669"/>
    <property type="project" value="TreeGrafter"/>
</dbReference>
<dbReference type="Gene3D" id="2.30.29.120">
    <property type="match status" value="1"/>
</dbReference>
<evidence type="ECO:0000313" key="6">
    <source>
        <dbReference type="EMBL" id="EXJ77749.1"/>
    </source>
</evidence>
<dbReference type="EMBL" id="AMGY01000010">
    <property type="protein sequence ID" value="EXJ77749.1"/>
    <property type="molecule type" value="Genomic_DNA"/>
</dbReference>
<dbReference type="GeneID" id="19174059"/>
<feature type="region of interest" description="Disordered" evidence="4">
    <location>
        <begin position="320"/>
        <end position="500"/>
    </location>
</feature>
<comment type="caution">
    <text evidence="6">The sequence shown here is derived from an EMBL/GenBank/DDBJ whole genome shotgun (WGS) entry which is preliminary data.</text>
</comment>
<accession>W9Y5M0</accession>
<comment type="similarity">
    <text evidence="1">Belongs to the RTT106 family.</text>
</comment>
<comment type="function">
    <text evidence="2">Histones H3 and H4 chaperone involved in the nucleosome formation and heterochromatin silencing. Required for the deposition of H3K56ac-carrying H3-H4 complex onto newly-replicated DNA. Plays a role in the transcriptional regulation of the cell-cycle dependent histone genes by creating a repressive structure at the core histone gene promoter.</text>
</comment>
<feature type="domain" description="Histone chaperone RTT106/FACT complex subunit SPT16-like middle" evidence="5">
    <location>
        <begin position="215"/>
        <end position="320"/>
    </location>
</feature>
<dbReference type="eggNOG" id="ENOG502R9PE">
    <property type="taxonomic scope" value="Eukaryota"/>
</dbReference>
<evidence type="ECO:0000256" key="1">
    <source>
        <dbReference type="ARBA" id="ARBA00006159"/>
    </source>
</evidence>
<dbReference type="SMART" id="SM01287">
    <property type="entry name" value="Rtt106"/>
    <property type="match status" value="1"/>
</dbReference>
<dbReference type="HOGENOM" id="CLU_033828_0_0_1"/>
<evidence type="ECO:0000256" key="2">
    <source>
        <dbReference type="ARBA" id="ARBA00037550"/>
    </source>
</evidence>
<evidence type="ECO:0000313" key="7">
    <source>
        <dbReference type="Proteomes" id="UP000019478"/>
    </source>
</evidence>
<feature type="compositionally biased region" description="Low complexity" evidence="4">
    <location>
        <begin position="329"/>
        <end position="338"/>
    </location>
</feature>
<comment type="subunit">
    <text evidence="3">Interacts with histones H3 and H4.</text>
</comment>
<feature type="compositionally biased region" description="Acidic residues" evidence="4">
    <location>
        <begin position="370"/>
        <end position="389"/>
    </location>
</feature>
<dbReference type="Pfam" id="PF08512">
    <property type="entry name" value="Rttp106-like_middle"/>
    <property type="match status" value="1"/>
</dbReference>
<dbReference type="InterPro" id="IPR013719">
    <property type="entry name" value="RTT106/SPT16-like_middle_dom"/>
</dbReference>
<dbReference type="Gene3D" id="2.30.29.30">
    <property type="entry name" value="Pleckstrin-homology domain (PH domain)/Phosphotyrosine-binding domain (PTB)"/>
    <property type="match status" value="1"/>
</dbReference>
<dbReference type="Proteomes" id="UP000019478">
    <property type="component" value="Unassembled WGS sequence"/>
</dbReference>
<sequence length="500" mass="55138">MLFQDIARYHLYSHSPYKTQDVYDELPAPKKRKLATGSRPINSAPQNQNQNRKQNKPRQVILEVRDVSFTLPQRKKLHLGIAQYGADIHSQDTHFAIFTRNPATSEVDMEVPLDQFAHALRLPVPEKAAKQYNFCLLPKPESSVEPIIWAVNHGPLKSCHISSPELAKLAPSPDEVLEAALDFVLNKSSGVGLTFPTAEEFASAKPESHRQADKAYHVKAFRGSKDGYLFFLQTGIFFGFKKPLAFFAFEHVESISYTSVLQRTFNLNIAYRQPPPGGDSGSENIDSAAIQEVEFSMLDQADFPGIDAYVRRHGLQDASLAESRRATKKANAANANGKLSAREDAAGGSGQLDDEEEDTRTELEKAQQQLEDEEDEEEEDYDPGSEGESDGSGSSESEADDEQDGRGRKMAKPRNLVADELGSEAEDVSLSEDEAEAEDPADEEDVGDAAEDGDEGDPYDDDVDEHPAPSTEDNAASSHGHQPGWRFEAGMPDPEDEDQL</sequence>
<dbReference type="InterPro" id="IPR011993">
    <property type="entry name" value="PH-like_dom_sf"/>
</dbReference>
<name>W9Y5M0_9EURO</name>
<dbReference type="PANTHER" id="PTHR45849:SF3">
    <property type="entry name" value="HISTONE CHAPERONE RTT106"/>
    <property type="match status" value="1"/>
</dbReference>
<evidence type="ECO:0000256" key="4">
    <source>
        <dbReference type="SAM" id="MobiDB-lite"/>
    </source>
</evidence>
<evidence type="ECO:0000256" key="3">
    <source>
        <dbReference type="ARBA" id="ARBA00038654"/>
    </source>
</evidence>
<feature type="compositionally biased region" description="Acidic residues" evidence="4">
    <location>
        <begin position="421"/>
        <end position="464"/>
    </location>
</feature>
<dbReference type="AlphaFoldDB" id="W9Y5M0"/>
<keyword evidence="7" id="KW-1185">Reference proteome</keyword>
<protein>
    <recommendedName>
        <fullName evidence="5">Histone chaperone RTT106/FACT complex subunit SPT16-like middle domain-containing protein</fullName>
    </recommendedName>
</protein>
<organism evidence="6 7">
    <name type="scientific">Capronia epimyces CBS 606.96</name>
    <dbReference type="NCBI Taxonomy" id="1182542"/>
    <lineage>
        <taxon>Eukaryota</taxon>
        <taxon>Fungi</taxon>
        <taxon>Dikarya</taxon>
        <taxon>Ascomycota</taxon>
        <taxon>Pezizomycotina</taxon>
        <taxon>Eurotiomycetes</taxon>
        <taxon>Chaetothyriomycetidae</taxon>
        <taxon>Chaetothyriales</taxon>
        <taxon>Herpotrichiellaceae</taxon>
        <taxon>Capronia</taxon>
    </lineage>
</organism>
<dbReference type="InterPro" id="IPR050454">
    <property type="entry name" value="RTT106/SSRP1_HistChap/FACT"/>
</dbReference>
<dbReference type="GO" id="GO:0042393">
    <property type="term" value="F:histone binding"/>
    <property type="evidence" value="ECO:0007669"/>
    <property type="project" value="TreeGrafter"/>
</dbReference>
<dbReference type="SUPFAM" id="SSF50729">
    <property type="entry name" value="PH domain-like"/>
    <property type="match status" value="1"/>
</dbReference>
<dbReference type="STRING" id="1182542.W9Y5M0"/>